<reference evidence="2 3" key="1">
    <citation type="journal article" date="2014" name="Nature">
        <title>The genome of the recently domesticated crop plant sugar beet (Beta vulgaris).</title>
        <authorList>
            <person name="Dohm J.C."/>
            <person name="Minoche A.E."/>
            <person name="Holtgrawe D."/>
            <person name="Capella-Gutierrez S."/>
            <person name="Zakrzewski F."/>
            <person name="Tafer H."/>
            <person name="Rupp O."/>
            <person name="Sorensen T.R."/>
            <person name="Stracke R."/>
            <person name="Reinhardt R."/>
            <person name="Goesmann A."/>
            <person name="Kraft T."/>
            <person name="Schulz B."/>
            <person name="Stadler P.F."/>
            <person name="Schmidt T."/>
            <person name="Gabaldon T."/>
            <person name="Lehrach H."/>
            <person name="Weisshaar B."/>
            <person name="Himmelbauer H."/>
        </authorList>
    </citation>
    <scope>NUCLEOTIDE SEQUENCE [LARGE SCALE GENOMIC DNA]</scope>
    <source>
        <tissue evidence="2">Taproot</tissue>
    </source>
</reference>
<keyword evidence="1" id="KW-0175">Coiled coil</keyword>
<protein>
    <submittedName>
        <fullName evidence="2">Uncharacterized protein</fullName>
    </submittedName>
</protein>
<dbReference type="Proteomes" id="UP000035740">
    <property type="component" value="Unassembled WGS sequence"/>
</dbReference>
<dbReference type="GO" id="GO:0005634">
    <property type="term" value="C:nucleus"/>
    <property type="evidence" value="ECO:0007669"/>
    <property type="project" value="TreeGrafter"/>
</dbReference>
<organism evidence="2 3">
    <name type="scientific">Beta vulgaris subsp. vulgaris</name>
    <name type="common">Beet</name>
    <dbReference type="NCBI Taxonomy" id="3555"/>
    <lineage>
        <taxon>Eukaryota</taxon>
        <taxon>Viridiplantae</taxon>
        <taxon>Streptophyta</taxon>
        <taxon>Embryophyta</taxon>
        <taxon>Tracheophyta</taxon>
        <taxon>Spermatophyta</taxon>
        <taxon>Magnoliopsida</taxon>
        <taxon>eudicotyledons</taxon>
        <taxon>Gunneridae</taxon>
        <taxon>Pentapetalae</taxon>
        <taxon>Caryophyllales</taxon>
        <taxon>Chenopodiaceae</taxon>
        <taxon>Betoideae</taxon>
        <taxon>Beta</taxon>
    </lineage>
</organism>
<dbReference type="KEGG" id="bvg:104908007"/>
<sequence>MGEEDEKRKRVVVESLGWLTESSIMPKKHKAIEGVGASSILELKAQLYKSQEESKKSKELSGADVEYHRAKKKITQHDAFSRRNSGVDNRAHQDKLALKAVSDGSASYAALEKKAELYEKLARGELPDEEDNEKYCVDFFRKGQEEDGLQEVQAHDSSSSKVFEKENDEHDEFIPFSTKHMGLGHAAGAVDIDEHKRFVREVHEEVSEARERASELKLRRQEQAVARREKLRQAYIKKQLEKMKSASATKQEQT</sequence>
<dbReference type="eggNOG" id="KOG4293">
    <property type="taxonomic scope" value="Eukaryota"/>
</dbReference>
<evidence type="ECO:0000256" key="1">
    <source>
        <dbReference type="ARBA" id="ARBA00023054"/>
    </source>
</evidence>
<dbReference type="InterPro" id="IPR025066">
    <property type="entry name" value="CCDC174-like"/>
</dbReference>
<name>A0A0J8B9U6_BETVV</name>
<gene>
    <name evidence="2" type="ORF">BVRB_5g124360</name>
</gene>
<proteinExistence type="predicted"/>
<evidence type="ECO:0000313" key="3">
    <source>
        <dbReference type="Proteomes" id="UP000035740"/>
    </source>
</evidence>
<keyword evidence="3" id="KW-1185">Reference proteome</keyword>
<dbReference type="PANTHER" id="PTHR15885:SF1">
    <property type="entry name" value="COILED-COIL DOMAIN-CONTAINING PROTEIN 174"/>
    <property type="match status" value="1"/>
</dbReference>
<dbReference type="EMBL" id="KQ090294">
    <property type="protein sequence ID" value="KMS97731.1"/>
    <property type="molecule type" value="Genomic_DNA"/>
</dbReference>
<dbReference type="OrthoDB" id="333551at2759"/>
<dbReference type="OMA" id="KYCVDFL"/>
<evidence type="ECO:0000313" key="2">
    <source>
        <dbReference type="EMBL" id="KMS97731.1"/>
    </source>
</evidence>
<dbReference type="Gramene" id="KMS97731">
    <property type="protein sequence ID" value="KMS97731"/>
    <property type="gene ID" value="BVRB_5g124360"/>
</dbReference>
<accession>A0A0J8B9U6</accession>
<dbReference type="PANTHER" id="PTHR15885">
    <property type="entry name" value="COILED-COIL DOMAIN-CONTAINING PROTEIN 174"/>
    <property type="match status" value="1"/>
</dbReference>
<dbReference type="AlphaFoldDB" id="A0A0J8B9U6"/>